<feature type="domain" description="NAD-specific glutamate dehydrogenase C-terminal" evidence="3">
    <location>
        <begin position="1265"/>
        <end position="1596"/>
    </location>
</feature>
<feature type="domain" description="NAD-glutamate dehydrogenase ACT2" evidence="5">
    <location>
        <begin position="402"/>
        <end position="491"/>
    </location>
</feature>
<dbReference type="GO" id="GO:0004352">
    <property type="term" value="F:glutamate dehydrogenase (NAD+) activity"/>
    <property type="evidence" value="ECO:0007669"/>
    <property type="project" value="InterPro"/>
</dbReference>
<organism evidence="7 8">
    <name type="scientific">Mesorhizobium ciceri biovar biserrulae (strain HAMBI 2942 / LMG 23838 / WSM1271)</name>
    <dbReference type="NCBI Taxonomy" id="765698"/>
    <lineage>
        <taxon>Bacteria</taxon>
        <taxon>Pseudomonadati</taxon>
        <taxon>Pseudomonadota</taxon>
        <taxon>Alphaproteobacteria</taxon>
        <taxon>Hyphomicrobiales</taxon>
        <taxon>Phyllobacteriaceae</taxon>
        <taxon>Mesorhizobium</taxon>
    </lineage>
</organism>
<evidence type="ECO:0000259" key="6">
    <source>
        <dbReference type="Pfam" id="PF21077"/>
    </source>
</evidence>
<gene>
    <name evidence="7" type="ordered locus">Mesci_1149</name>
</gene>
<dbReference type="GO" id="GO:0006538">
    <property type="term" value="P:L-glutamate catabolic process"/>
    <property type="evidence" value="ECO:0007669"/>
    <property type="project" value="InterPro"/>
</dbReference>
<dbReference type="InterPro" id="IPR049062">
    <property type="entry name" value="NAD_Glu_DH_ACT2"/>
</dbReference>
<evidence type="ECO:0000259" key="3">
    <source>
        <dbReference type="Pfam" id="PF21074"/>
    </source>
</evidence>
<dbReference type="InterPro" id="IPR048381">
    <property type="entry name" value="GDH_C"/>
</dbReference>
<protein>
    <submittedName>
        <fullName evidence="7">NAD-glutamate dehydrogenase</fullName>
    </submittedName>
</protein>
<reference evidence="8" key="1">
    <citation type="submission" date="2011-01" db="EMBL/GenBank/DDBJ databases">
        <title>Complete sequence of chromosome of Mesorhizobium ciceri bv. biserrulae WSM1271.</title>
        <authorList>
            <person name="Lucas S."/>
            <person name="Copeland A."/>
            <person name="Lapidus A."/>
            <person name="Cheng J.-F."/>
            <person name="Goodwin L."/>
            <person name="Pitluck S."/>
            <person name="Teshima H."/>
            <person name="Detter J.C."/>
            <person name="Han C."/>
            <person name="Tapia R."/>
            <person name="Land M."/>
            <person name="Hauser L."/>
            <person name="Kyrpides N."/>
            <person name="Ivanova N."/>
            <person name="Nandasena K."/>
            <person name="Reeve W.G."/>
            <person name="Howieson J.G."/>
            <person name="O'Hara G."/>
            <person name="Tiwari R.P."/>
            <person name="Woyke T."/>
        </authorList>
    </citation>
    <scope>NUCLEOTIDE SEQUENCE [LARGE SCALE GENOMIC DNA]</scope>
    <source>
        <strain evidence="8">HAMBI 2942 / LMG 23838 / WSM1271</strain>
    </source>
</reference>
<dbReference type="SUPFAM" id="SSF53223">
    <property type="entry name" value="Aminoacid dehydrogenase-like, N-terminal domain"/>
    <property type="match status" value="1"/>
</dbReference>
<dbReference type="SUPFAM" id="SSF51735">
    <property type="entry name" value="NAD(P)-binding Rossmann-fold domains"/>
    <property type="match status" value="1"/>
</dbReference>
<dbReference type="InterPro" id="IPR049059">
    <property type="entry name" value="NAD_Glu_DH_HM1"/>
</dbReference>
<feature type="domain" description="NAD-glutamate dehydrogenase catalytic" evidence="2">
    <location>
        <begin position="726"/>
        <end position="1220"/>
    </location>
</feature>
<dbReference type="InterPro" id="IPR036291">
    <property type="entry name" value="NAD(P)-bd_dom_sf"/>
</dbReference>
<feature type="domain" description="NAD-glutamate dehydrogenase ACT3" evidence="6">
    <location>
        <begin position="543"/>
        <end position="626"/>
    </location>
</feature>
<evidence type="ECO:0000256" key="1">
    <source>
        <dbReference type="ARBA" id="ARBA00023002"/>
    </source>
</evidence>
<dbReference type="Pfam" id="PF21074">
    <property type="entry name" value="GDH_C"/>
    <property type="match status" value="1"/>
</dbReference>
<name>E8TL03_MESCW</name>
<dbReference type="InterPro" id="IPR046346">
    <property type="entry name" value="Aminoacid_DH-like_N_sf"/>
</dbReference>
<evidence type="ECO:0000313" key="7">
    <source>
        <dbReference type="EMBL" id="ADV10313.1"/>
    </source>
</evidence>
<dbReference type="EMBL" id="CP002447">
    <property type="protein sequence ID" value="ADV10313.1"/>
    <property type="molecule type" value="Genomic_DNA"/>
</dbReference>
<dbReference type="Pfam" id="PF05088">
    <property type="entry name" value="Bac_GDH_CD"/>
    <property type="match status" value="1"/>
</dbReference>
<evidence type="ECO:0000313" key="8">
    <source>
        <dbReference type="Proteomes" id="UP000007471"/>
    </source>
</evidence>
<dbReference type="OrthoDB" id="9758052at2"/>
<proteinExistence type="predicted"/>
<dbReference type="InterPro" id="IPR007780">
    <property type="entry name" value="NAD_Glu_DH_bac"/>
</dbReference>
<evidence type="ECO:0000259" key="2">
    <source>
        <dbReference type="Pfam" id="PF05088"/>
    </source>
</evidence>
<dbReference type="GO" id="GO:0004069">
    <property type="term" value="F:L-aspartate:2-oxoglutarate aminotransferase activity"/>
    <property type="evidence" value="ECO:0007669"/>
    <property type="project" value="InterPro"/>
</dbReference>
<dbReference type="InterPro" id="IPR049056">
    <property type="entry name" value="NAD_Glu_DH_HM3"/>
</dbReference>
<dbReference type="PANTHER" id="PTHR43403:SF1">
    <property type="entry name" value="NAD-SPECIFIC GLUTAMATE DEHYDROGENASE"/>
    <property type="match status" value="1"/>
</dbReference>
<sequence length="1604" mass="174248">MASVKSASKPKKKATAALKAVERPARLADYLLARAPAEDIAPYDVADLERAADLAGQAVAAHKKGECVVAVDADSGVVRDGRPMTVVTVVNDNMPFLFDSILGEITETSGEPTLVTHPVIVVRHGKGGVEEILGDGNFAKDDGSHDRLSVIHVHIPRLTSEQASGLSERLRKILGQVHAAVHDWRPMLARLDQAISEFRYTAVPLDKKSVAEALAFLEWLRDDNFTFLGMREFKYTGGEESGTLERAEKPGLGILSDPDVLVLRRGTEAVTTTPEIRAFLHGPEPLIVTKANAKSSVHRRIYLDYIGIKTYTAKGTLAGELRIVGLFTSTAYTRSVMKIPYLRSKAETIIAKSGFDRHDHSGKALINVLESYPRDELFQVPVPILRKHAAAILGLVERPRVRALVRADQFDRFVSILVFVPRDRYDSVVREKIGSYLKTVFEGRLSAYYPAFPEGGLARVHFIIGRSGGKTPKVEQATIEAAIRDIVRTWEDALSDAAEASGGDQALKAIAARLPESYRDSFSAAVALADAGRIAKISAGNPIAIDYYRHAEQKPHQASLKIYHHGSPVALSRRVPVLENIGFRVISERTFEVGDDQVGTINSDRPGLVFIHDMELENSYGQPIDLTDGGALFEDAFLSVWRGDVDNDGYNGLAQTAGLWSGEITILRAYGRYLQQVGIPQSQDFIAAALNRYPDIARGLHALFIARLGPTAETEGVVAAKHLKAKIKDALEDVPNIDDDTIIRRYLNLIEATLRTNHFVADTKEKGQSLAIKLDSHAVEGLPAPRPWREIFVYGSEVEGLHLRFGPVARGGLRWSDRAQDYRTEVLGLVKAQQVKNAVIVPVGAKGGFYPKKLPMSAGRDAIFEAGTSAYKNFVSSLLSITDNIGLDGVIPPAGVIRRDLDDPYFVVAADKGTATFSDTANAISEKHGFWLDDAFASGGSAGYDHKKMGITAKGAWEAVKRHFREINRDIQTSSFTVVGVGDMSGDVFGNGMLLSPKTRLIAAFDHRDIFIDPDPDMAASMAERERMFALPRSSWQDYDKTKLSEGGIIVSRNQKSITLPAAAAAAIGLAKTTATPVEIMTAILKAPVDLLWFGGIGTYLRASTETNAEVGDRANDAIRITALDVRAKVIGEGANLGVTQRARIEFGMNGGRCNSDAIDNSGGVNCSDVEVNIKIALASAMRKGSLTRPARNKLLAEMTEEVGSLVLSNNYQQTLALSIARKRGLADIAHQSRFMTALEARGLLDRAVETLPSPAALAEREARGEPLTRAELGVLLAYAKIVLFSDIVASDVPDDAHFDRDLMGYFPDQMAKKYAAEIHGHRLRREIITRVVANDLVNRGGPSFVNRLQEATGRTAADVVRTFAVVRDGFALPALYREIDALDNQIDGQVQLDLYQMVSRLIYVTSGWYLKNDAGTAPLSQRIAELQEARKALEPKLVSLLPAFSRERIEEKRHGLFKAGAPESLAGQLALSEVAELIPDIALTARTAGADIVAAAKAFFAVSDAFRIPRVEDAARSITPSDYYDQLALSRATDTIDAARRGIAVAALTGHAKTADPVAAWLDAGGERVARIRERLQALTEGGDITVSRLSVASGLMSDLTGM</sequence>
<dbReference type="InterPro" id="IPR049064">
    <property type="entry name" value="NAD_Glu_DH_ACT3"/>
</dbReference>
<dbReference type="Pfam" id="PF21077">
    <property type="entry name" value="GDH_ACT3"/>
    <property type="match status" value="1"/>
</dbReference>
<evidence type="ECO:0000259" key="5">
    <source>
        <dbReference type="Pfam" id="PF21076"/>
    </source>
</evidence>
<dbReference type="Gene3D" id="3.40.50.720">
    <property type="entry name" value="NAD(P)-binding Rossmann-like Domain"/>
    <property type="match status" value="1"/>
</dbReference>
<dbReference type="Pfam" id="PF21076">
    <property type="entry name" value="GDH_ACT2"/>
    <property type="match status" value="1"/>
</dbReference>
<dbReference type="Pfam" id="PF21073">
    <property type="entry name" value="GDH_HM1"/>
    <property type="match status" value="1"/>
</dbReference>
<dbReference type="eggNOG" id="COG2902">
    <property type="taxonomic scope" value="Bacteria"/>
</dbReference>
<dbReference type="RefSeq" id="WP_013529008.1">
    <property type="nucleotide sequence ID" value="NC_014923.1"/>
</dbReference>
<dbReference type="HOGENOM" id="CLU_003404_1_1_5"/>
<accession>E8TL03</accession>
<dbReference type="PATRIC" id="fig|765698.3.peg.1580"/>
<dbReference type="Pfam" id="PF21075">
    <property type="entry name" value="GDH_ACT1"/>
    <property type="match status" value="1"/>
</dbReference>
<dbReference type="PANTHER" id="PTHR43403">
    <property type="entry name" value="NAD-SPECIFIC GLUTAMATE DEHYDROGENASE"/>
    <property type="match status" value="1"/>
</dbReference>
<dbReference type="Pfam" id="PF21078">
    <property type="entry name" value="GDH_HM3"/>
    <property type="match status" value="1"/>
</dbReference>
<dbReference type="STRING" id="765698.Mesci_1149"/>
<feature type="domain" description="NAD-glutamate dehydrogenase N-terminal ACT1" evidence="4">
    <location>
        <begin position="28"/>
        <end position="168"/>
    </location>
</feature>
<evidence type="ECO:0000259" key="4">
    <source>
        <dbReference type="Pfam" id="PF21075"/>
    </source>
</evidence>
<keyword evidence="1" id="KW-0560">Oxidoreductase</keyword>
<dbReference type="Proteomes" id="UP000007471">
    <property type="component" value="Chromosome"/>
</dbReference>
<dbReference type="PIRSF" id="PIRSF036761">
    <property type="entry name" value="GDH_Mll4104"/>
    <property type="match status" value="1"/>
</dbReference>
<dbReference type="InterPro" id="IPR024727">
    <property type="entry name" value="NAD_Glu_DH_N_ACT1"/>
</dbReference>
<dbReference type="KEGG" id="mci:Mesci_1149"/>
<dbReference type="InterPro" id="IPR028971">
    <property type="entry name" value="NAD-GDH_cat"/>
</dbReference>